<evidence type="ECO:0000313" key="1">
    <source>
        <dbReference type="EMBL" id="KAI9392772.1"/>
    </source>
</evidence>
<organism evidence="1 2">
    <name type="scientific">Populus trichocarpa</name>
    <name type="common">Western balsam poplar</name>
    <name type="synonym">Populus balsamifera subsp. trichocarpa</name>
    <dbReference type="NCBI Taxonomy" id="3694"/>
    <lineage>
        <taxon>Eukaryota</taxon>
        <taxon>Viridiplantae</taxon>
        <taxon>Streptophyta</taxon>
        <taxon>Embryophyta</taxon>
        <taxon>Tracheophyta</taxon>
        <taxon>Spermatophyta</taxon>
        <taxon>Magnoliopsida</taxon>
        <taxon>eudicotyledons</taxon>
        <taxon>Gunneridae</taxon>
        <taxon>Pentapetalae</taxon>
        <taxon>rosids</taxon>
        <taxon>fabids</taxon>
        <taxon>Malpighiales</taxon>
        <taxon>Salicaceae</taxon>
        <taxon>Saliceae</taxon>
        <taxon>Populus</taxon>
    </lineage>
</organism>
<accession>A0ACC0SU45</accession>
<evidence type="ECO:0000313" key="2">
    <source>
        <dbReference type="Proteomes" id="UP000006729"/>
    </source>
</evidence>
<gene>
    <name evidence="1" type="ORF">POPTR_006G134900v4</name>
</gene>
<protein>
    <submittedName>
        <fullName evidence="1">Uncharacterized protein</fullName>
    </submittedName>
</protein>
<sequence>MASFKIFQSLLALVFMIISSAFLGTSIRLQIAGKDGIRNLISATCNHTLYFEMCVSALRSDPRSQTSDLVGLANIALNISIAHGSETLAFLKVLKSNAGNDTQLSGILSECTEEYIEGTENLEEAIHALRIRSFDDMNTLVSTAMTDSDTCEQGFKEMNRSSPLTDKNESFSKLCSIFLSITTLLS</sequence>
<reference evidence="1 2" key="1">
    <citation type="journal article" date="2006" name="Science">
        <title>The genome of black cottonwood, Populus trichocarpa (Torr. &amp; Gray).</title>
        <authorList>
            <person name="Tuskan G.A."/>
            <person name="Difazio S."/>
            <person name="Jansson S."/>
            <person name="Bohlmann J."/>
            <person name="Grigoriev I."/>
            <person name="Hellsten U."/>
            <person name="Putnam N."/>
            <person name="Ralph S."/>
            <person name="Rombauts S."/>
            <person name="Salamov A."/>
            <person name="Schein J."/>
            <person name="Sterck L."/>
            <person name="Aerts A."/>
            <person name="Bhalerao R.R."/>
            <person name="Bhalerao R.P."/>
            <person name="Blaudez D."/>
            <person name="Boerjan W."/>
            <person name="Brun A."/>
            <person name="Brunner A."/>
            <person name="Busov V."/>
            <person name="Campbell M."/>
            <person name="Carlson J."/>
            <person name="Chalot M."/>
            <person name="Chapman J."/>
            <person name="Chen G.L."/>
            <person name="Cooper D."/>
            <person name="Coutinho P.M."/>
            <person name="Couturier J."/>
            <person name="Covert S."/>
            <person name="Cronk Q."/>
            <person name="Cunningham R."/>
            <person name="Davis J."/>
            <person name="Degroeve S."/>
            <person name="Dejardin A."/>
            <person name="Depamphilis C."/>
            <person name="Detter J."/>
            <person name="Dirks B."/>
            <person name="Dubchak I."/>
            <person name="Duplessis S."/>
            <person name="Ehlting J."/>
            <person name="Ellis B."/>
            <person name="Gendler K."/>
            <person name="Goodstein D."/>
            <person name="Gribskov M."/>
            <person name="Grimwood J."/>
            <person name="Groover A."/>
            <person name="Gunter L."/>
            <person name="Hamberger B."/>
            <person name="Heinze B."/>
            <person name="Helariutta Y."/>
            <person name="Henrissat B."/>
            <person name="Holligan D."/>
            <person name="Holt R."/>
            <person name="Huang W."/>
            <person name="Islam-Faridi N."/>
            <person name="Jones S."/>
            <person name="Jones-Rhoades M."/>
            <person name="Jorgensen R."/>
            <person name="Joshi C."/>
            <person name="Kangasjarvi J."/>
            <person name="Karlsson J."/>
            <person name="Kelleher C."/>
            <person name="Kirkpatrick R."/>
            <person name="Kirst M."/>
            <person name="Kohler A."/>
            <person name="Kalluri U."/>
            <person name="Larimer F."/>
            <person name="Leebens-Mack J."/>
            <person name="Leple J.C."/>
            <person name="Locascio P."/>
            <person name="Lou Y."/>
            <person name="Lucas S."/>
            <person name="Martin F."/>
            <person name="Montanini B."/>
            <person name="Napoli C."/>
            <person name="Nelson D.R."/>
            <person name="Nelson C."/>
            <person name="Nieminen K."/>
            <person name="Nilsson O."/>
            <person name="Pereda V."/>
            <person name="Peter G."/>
            <person name="Philippe R."/>
            <person name="Pilate G."/>
            <person name="Poliakov A."/>
            <person name="Razumovskaya J."/>
            <person name="Richardson P."/>
            <person name="Rinaldi C."/>
            <person name="Ritland K."/>
            <person name="Rouze P."/>
            <person name="Ryaboy D."/>
            <person name="Schmutz J."/>
            <person name="Schrader J."/>
            <person name="Segerman B."/>
            <person name="Shin H."/>
            <person name="Siddiqui A."/>
            <person name="Sterky F."/>
            <person name="Terry A."/>
            <person name="Tsai C.J."/>
            <person name="Uberbacher E."/>
            <person name="Unneberg P."/>
            <person name="Vahala J."/>
            <person name="Wall K."/>
            <person name="Wessler S."/>
            <person name="Yang G."/>
            <person name="Yin T."/>
            <person name="Douglas C."/>
            <person name="Marra M."/>
            <person name="Sandberg G."/>
            <person name="Van de Peer Y."/>
            <person name="Rokhsar D."/>
        </authorList>
    </citation>
    <scope>NUCLEOTIDE SEQUENCE [LARGE SCALE GENOMIC DNA]</scope>
    <source>
        <strain evidence="2">cv. Nisqually</strain>
    </source>
</reference>
<dbReference type="Proteomes" id="UP000006729">
    <property type="component" value="Chromosome 6"/>
</dbReference>
<dbReference type="EMBL" id="CM009295">
    <property type="protein sequence ID" value="KAI9392772.1"/>
    <property type="molecule type" value="Genomic_DNA"/>
</dbReference>
<keyword evidence="2" id="KW-1185">Reference proteome</keyword>
<name>A0ACC0SU45_POPTR</name>
<comment type="caution">
    <text evidence="1">The sequence shown here is derived from an EMBL/GenBank/DDBJ whole genome shotgun (WGS) entry which is preliminary data.</text>
</comment>
<proteinExistence type="predicted"/>